<dbReference type="OrthoDB" id="552755at2759"/>
<evidence type="ECO:0000313" key="2">
    <source>
        <dbReference type="EMBL" id="VDO79769.1"/>
    </source>
</evidence>
<evidence type="ECO:0000256" key="1">
    <source>
        <dbReference type="SAM" id="MobiDB-lite"/>
    </source>
</evidence>
<protein>
    <submittedName>
        <fullName evidence="4">DEK_C domain-containing protein</fullName>
    </submittedName>
</protein>
<feature type="compositionally biased region" description="Basic and acidic residues" evidence="1">
    <location>
        <begin position="49"/>
        <end position="63"/>
    </location>
</feature>
<accession>A0A183I924</accession>
<keyword evidence="3" id="KW-1185">Reference proteome</keyword>
<organism evidence="4">
    <name type="scientific">Soboliphyme baturini</name>
    <dbReference type="NCBI Taxonomy" id="241478"/>
    <lineage>
        <taxon>Eukaryota</taxon>
        <taxon>Metazoa</taxon>
        <taxon>Ecdysozoa</taxon>
        <taxon>Nematoda</taxon>
        <taxon>Enoplea</taxon>
        <taxon>Dorylaimia</taxon>
        <taxon>Dioctophymatida</taxon>
        <taxon>Dioctophymatoidea</taxon>
        <taxon>Soboliphymatidae</taxon>
        <taxon>Soboliphyme</taxon>
    </lineage>
</organism>
<name>A0A183I924_9BILA</name>
<feature type="region of interest" description="Disordered" evidence="1">
    <location>
        <begin position="1"/>
        <end position="138"/>
    </location>
</feature>
<feature type="compositionally biased region" description="Polar residues" evidence="1">
    <location>
        <begin position="1"/>
        <end position="13"/>
    </location>
</feature>
<evidence type="ECO:0000313" key="3">
    <source>
        <dbReference type="Proteomes" id="UP000270296"/>
    </source>
</evidence>
<proteinExistence type="predicted"/>
<dbReference type="PANTHER" id="PTHR15410:SF2">
    <property type="entry name" value="HIRA-INTERACTING PROTEIN 3"/>
    <property type="match status" value="1"/>
</dbReference>
<dbReference type="PANTHER" id="PTHR15410">
    <property type="entry name" value="HIRA-INTERACTING PROTEIN 3"/>
    <property type="match status" value="1"/>
</dbReference>
<sequence length="186" mass="19942">MNVDTLSKTVSNSETRKKPISTSGGSASGTSSSPDSDLEDGLKINLDSGLHKSGDSKSNDDKTVTIAEGQGDIGGITNVRNDKQKDSDSSSDTSIDDLVISEKPVKNKAGSSAEDFTKSKKKRSPTSKQSSESENPLLTKLKRYVPIAGLHCVYKRLFEGLTTDKQRIKKLKAFFAEKGLEGNCVP</sequence>
<feature type="compositionally biased region" description="Low complexity" evidence="1">
    <location>
        <begin position="21"/>
        <end position="33"/>
    </location>
</feature>
<reference evidence="4" key="1">
    <citation type="submission" date="2016-06" db="UniProtKB">
        <authorList>
            <consortium name="WormBaseParasite"/>
        </authorList>
    </citation>
    <scope>IDENTIFICATION</scope>
</reference>
<dbReference type="WBParaSite" id="SBAD_0000012901-mRNA-1">
    <property type="protein sequence ID" value="SBAD_0000012901-mRNA-1"/>
    <property type="gene ID" value="SBAD_0000012901"/>
</dbReference>
<reference evidence="2 3" key="2">
    <citation type="submission" date="2018-11" db="EMBL/GenBank/DDBJ databases">
        <authorList>
            <consortium name="Pathogen Informatics"/>
        </authorList>
    </citation>
    <scope>NUCLEOTIDE SEQUENCE [LARGE SCALE GENOMIC DNA]</scope>
</reference>
<dbReference type="InterPro" id="IPR037647">
    <property type="entry name" value="HIRIP3"/>
</dbReference>
<dbReference type="Proteomes" id="UP000270296">
    <property type="component" value="Unassembled WGS sequence"/>
</dbReference>
<gene>
    <name evidence="2" type="ORF">SBAD_LOCUS118</name>
</gene>
<dbReference type="AlphaFoldDB" id="A0A183I924"/>
<evidence type="ECO:0000313" key="4">
    <source>
        <dbReference type="WBParaSite" id="SBAD_0000012901-mRNA-1"/>
    </source>
</evidence>
<dbReference type="EMBL" id="UZAM01000181">
    <property type="protein sequence ID" value="VDO79769.1"/>
    <property type="molecule type" value="Genomic_DNA"/>
</dbReference>
<dbReference type="GO" id="GO:0005634">
    <property type="term" value="C:nucleus"/>
    <property type="evidence" value="ECO:0007669"/>
    <property type="project" value="TreeGrafter"/>
</dbReference>